<evidence type="ECO:0000313" key="3">
    <source>
        <dbReference type="Proteomes" id="UP000632222"/>
    </source>
</evidence>
<feature type="transmembrane region" description="Helical" evidence="1">
    <location>
        <begin position="120"/>
        <end position="138"/>
    </location>
</feature>
<keyword evidence="3" id="KW-1185">Reference proteome</keyword>
<evidence type="ECO:0000313" key="2">
    <source>
        <dbReference type="EMBL" id="GGJ59690.1"/>
    </source>
</evidence>
<accession>A0ABQ2DJD4</accession>
<name>A0ABQ2DJD4_9DEIO</name>
<feature type="transmembrane region" description="Helical" evidence="1">
    <location>
        <begin position="94"/>
        <end position="114"/>
    </location>
</feature>
<keyword evidence="1" id="KW-0472">Membrane</keyword>
<reference evidence="3" key="1">
    <citation type="journal article" date="2019" name="Int. J. Syst. Evol. Microbiol.">
        <title>The Global Catalogue of Microorganisms (GCM) 10K type strain sequencing project: providing services to taxonomists for standard genome sequencing and annotation.</title>
        <authorList>
            <consortium name="The Broad Institute Genomics Platform"/>
            <consortium name="The Broad Institute Genome Sequencing Center for Infectious Disease"/>
            <person name="Wu L."/>
            <person name="Ma J."/>
        </authorList>
    </citation>
    <scope>NUCLEOTIDE SEQUENCE [LARGE SCALE GENOMIC DNA]</scope>
    <source>
        <strain evidence="3">JCM 14370</strain>
    </source>
</reference>
<keyword evidence="1" id="KW-1133">Transmembrane helix</keyword>
<protein>
    <submittedName>
        <fullName evidence="2">Uncharacterized protein</fullName>
    </submittedName>
</protein>
<organism evidence="2 3">
    <name type="scientific">Deinococcus roseus</name>
    <dbReference type="NCBI Taxonomy" id="392414"/>
    <lineage>
        <taxon>Bacteria</taxon>
        <taxon>Thermotogati</taxon>
        <taxon>Deinococcota</taxon>
        <taxon>Deinococci</taxon>
        <taxon>Deinococcales</taxon>
        <taxon>Deinococcaceae</taxon>
        <taxon>Deinococcus</taxon>
    </lineage>
</organism>
<sequence length="220" mass="24143">MPIIRESFEVRFLEVGPHIQEGTFHCSALPGHLHVMLELLYRAKHFTRYGVIDLTRLPYPTRNGVVVSRSAEVALQQYFDELVAEARRHHRKGVVFSPDVWFGAGLAAVLMIHWLPALTLHLAALMLLCVLTGMVLSISKMLHNRSALTYAAAAPLGELVGLKWPEEAVLKYLKVSGMQESTWNSLYEKRVLQVSAGGDALVAFAADSGYGGEGGDGGCE</sequence>
<proteinExistence type="predicted"/>
<dbReference type="Proteomes" id="UP000632222">
    <property type="component" value="Unassembled WGS sequence"/>
</dbReference>
<gene>
    <name evidence="2" type="ORF">GCM10008938_52270</name>
</gene>
<keyword evidence="1" id="KW-0812">Transmembrane</keyword>
<comment type="caution">
    <text evidence="2">The sequence shown here is derived from an EMBL/GenBank/DDBJ whole genome shotgun (WGS) entry which is preliminary data.</text>
</comment>
<dbReference type="EMBL" id="BMOD01000054">
    <property type="protein sequence ID" value="GGJ59690.1"/>
    <property type="molecule type" value="Genomic_DNA"/>
</dbReference>
<evidence type="ECO:0000256" key="1">
    <source>
        <dbReference type="SAM" id="Phobius"/>
    </source>
</evidence>